<proteinExistence type="predicted"/>
<feature type="compositionally biased region" description="Basic and acidic residues" evidence="5">
    <location>
        <begin position="350"/>
        <end position="364"/>
    </location>
</feature>
<dbReference type="InterPro" id="IPR050330">
    <property type="entry name" value="Bact_OuterMem_StrucFunc"/>
</dbReference>
<evidence type="ECO:0000256" key="4">
    <source>
        <dbReference type="PROSITE-ProRule" id="PRU00473"/>
    </source>
</evidence>
<dbReference type="GO" id="GO:0009279">
    <property type="term" value="C:cell outer membrane"/>
    <property type="evidence" value="ECO:0007669"/>
    <property type="project" value="UniProtKB-SubCell"/>
</dbReference>
<keyword evidence="9" id="KW-1185">Reference proteome</keyword>
<dbReference type="SUPFAM" id="SSF103088">
    <property type="entry name" value="OmpA-like"/>
    <property type="match status" value="1"/>
</dbReference>
<reference evidence="8 9" key="1">
    <citation type="submission" date="2018-12" db="EMBL/GenBank/DDBJ databases">
        <title>Hymenobacter gummosus sp. nov., isolated from a spring.</title>
        <authorList>
            <person name="Nie L."/>
        </authorList>
    </citation>
    <scope>NUCLEOTIDE SEQUENCE [LARGE SCALE GENOMIC DNA]</scope>
    <source>
        <strain evidence="8 9">KCTC 52166</strain>
    </source>
</reference>
<evidence type="ECO:0000256" key="1">
    <source>
        <dbReference type="ARBA" id="ARBA00004442"/>
    </source>
</evidence>
<gene>
    <name evidence="8" type="ORF">EJV47_23565</name>
</gene>
<dbReference type="OrthoDB" id="9792021at2"/>
<keyword evidence="6" id="KW-0732">Signal</keyword>
<dbReference type="RefSeq" id="WP_126695671.1">
    <property type="nucleotide sequence ID" value="NZ_RXOF01000018.1"/>
</dbReference>
<dbReference type="AlphaFoldDB" id="A0A3S0QES0"/>
<keyword evidence="3" id="KW-0998">Cell outer membrane</keyword>
<dbReference type="InterPro" id="IPR006665">
    <property type="entry name" value="OmpA-like"/>
</dbReference>
<feature type="signal peptide" evidence="6">
    <location>
        <begin position="1"/>
        <end position="23"/>
    </location>
</feature>
<feature type="domain" description="OmpA-like" evidence="7">
    <location>
        <begin position="250"/>
        <end position="364"/>
    </location>
</feature>
<evidence type="ECO:0000313" key="9">
    <source>
        <dbReference type="Proteomes" id="UP000282184"/>
    </source>
</evidence>
<evidence type="ECO:0000256" key="6">
    <source>
        <dbReference type="SAM" id="SignalP"/>
    </source>
</evidence>
<dbReference type="Proteomes" id="UP000282184">
    <property type="component" value="Unassembled WGS sequence"/>
</dbReference>
<name>A0A3S0QES0_9BACT</name>
<evidence type="ECO:0000259" key="7">
    <source>
        <dbReference type="PROSITE" id="PS51123"/>
    </source>
</evidence>
<evidence type="ECO:0000256" key="5">
    <source>
        <dbReference type="SAM" id="MobiDB-lite"/>
    </source>
</evidence>
<organism evidence="8 9">
    <name type="scientific">Hymenobacter gummosus</name>
    <dbReference type="NCBI Taxonomy" id="1776032"/>
    <lineage>
        <taxon>Bacteria</taxon>
        <taxon>Pseudomonadati</taxon>
        <taxon>Bacteroidota</taxon>
        <taxon>Cytophagia</taxon>
        <taxon>Cytophagales</taxon>
        <taxon>Hymenobacteraceae</taxon>
        <taxon>Hymenobacter</taxon>
    </lineage>
</organism>
<evidence type="ECO:0000256" key="2">
    <source>
        <dbReference type="ARBA" id="ARBA00023136"/>
    </source>
</evidence>
<sequence length="364" mass="39234">MTFTLVSALRRLGLLLGTSAALLACSSESKPAEEAAAAPVVPTAAAPKPAEPAAPAPAPAEAAAPPAAAGFDAAAVPVANPTVGAFPFFSLIDGYEKGDAKGNMMSTESKNLLKDVAFDRYEFFDGVKIIPVEGRLYTTKALGEGASFFQAQKTYEKLIKDMGGVTVWEGSMQKFKDAKLNFEEQRHRGRYNMWDSEKAGVYMVRTPDREIWVEAYKQWDDKDNYWLTVVEKKALPMQAAVLPAEQLKKELDANGHVAVYINFDTDKASIKPESEPAVAQVLKLLQTTPALRLTVEGHTDNAGTAAHNQQLSEQRAQAVVAALTSQGVAATRLKPAGLGQTKPLADNGSEEGKAKNRRVELVRM</sequence>
<dbReference type="PANTHER" id="PTHR30329">
    <property type="entry name" value="STATOR ELEMENT OF FLAGELLAR MOTOR COMPLEX"/>
    <property type="match status" value="1"/>
</dbReference>
<evidence type="ECO:0000313" key="8">
    <source>
        <dbReference type="EMBL" id="RTQ45815.1"/>
    </source>
</evidence>
<feature type="chain" id="PRO_5018538370" evidence="6">
    <location>
        <begin position="24"/>
        <end position="364"/>
    </location>
</feature>
<dbReference type="InterPro" id="IPR006664">
    <property type="entry name" value="OMP_bac"/>
</dbReference>
<dbReference type="PROSITE" id="PS51123">
    <property type="entry name" value="OMPA_2"/>
    <property type="match status" value="1"/>
</dbReference>
<dbReference type="InterPro" id="IPR036737">
    <property type="entry name" value="OmpA-like_sf"/>
</dbReference>
<comment type="caution">
    <text evidence="8">The sequence shown here is derived from an EMBL/GenBank/DDBJ whole genome shotgun (WGS) entry which is preliminary data.</text>
</comment>
<dbReference type="PRINTS" id="PR01021">
    <property type="entry name" value="OMPADOMAIN"/>
</dbReference>
<comment type="subcellular location">
    <subcellularLocation>
        <location evidence="1">Cell outer membrane</location>
    </subcellularLocation>
</comment>
<dbReference type="CDD" id="cd07185">
    <property type="entry name" value="OmpA_C-like"/>
    <property type="match status" value="1"/>
</dbReference>
<dbReference type="Pfam" id="PF00691">
    <property type="entry name" value="OmpA"/>
    <property type="match status" value="1"/>
</dbReference>
<dbReference type="Gene3D" id="3.30.1330.60">
    <property type="entry name" value="OmpA-like domain"/>
    <property type="match status" value="1"/>
</dbReference>
<protein>
    <submittedName>
        <fullName evidence="8">OmpA family protein</fullName>
    </submittedName>
</protein>
<keyword evidence="2 4" id="KW-0472">Membrane</keyword>
<dbReference type="PANTHER" id="PTHR30329:SF21">
    <property type="entry name" value="LIPOPROTEIN YIAD-RELATED"/>
    <property type="match status" value="1"/>
</dbReference>
<evidence type="ECO:0000256" key="3">
    <source>
        <dbReference type="ARBA" id="ARBA00023237"/>
    </source>
</evidence>
<dbReference type="EMBL" id="RXOF01000018">
    <property type="protein sequence ID" value="RTQ45815.1"/>
    <property type="molecule type" value="Genomic_DNA"/>
</dbReference>
<feature type="region of interest" description="Disordered" evidence="5">
    <location>
        <begin position="338"/>
        <end position="364"/>
    </location>
</feature>
<accession>A0A3S0QES0</accession>